<feature type="domain" description="MACPF" evidence="2">
    <location>
        <begin position="68"/>
        <end position="411"/>
    </location>
</feature>
<gene>
    <name evidence="3" type="ORF">X943_001407</name>
</gene>
<evidence type="ECO:0000313" key="4">
    <source>
        <dbReference type="Proteomes" id="UP001195914"/>
    </source>
</evidence>
<dbReference type="Proteomes" id="UP001195914">
    <property type="component" value="Unassembled WGS sequence"/>
</dbReference>
<keyword evidence="1" id="KW-0732">Signal</keyword>
<dbReference type="Pfam" id="PF01823">
    <property type="entry name" value="MACPF"/>
    <property type="match status" value="1"/>
</dbReference>
<name>A0AAD9GHA5_BABDI</name>
<reference evidence="3" key="2">
    <citation type="submission" date="2021-05" db="EMBL/GenBank/DDBJ databases">
        <authorList>
            <person name="Pain A."/>
        </authorList>
    </citation>
    <scope>NUCLEOTIDE SEQUENCE</scope>
    <source>
        <strain evidence="3">1802A</strain>
    </source>
</reference>
<comment type="caution">
    <text evidence="3">The sequence shown here is derived from an EMBL/GenBank/DDBJ whole genome shotgun (WGS) entry which is preliminary data.</text>
</comment>
<keyword evidence="4" id="KW-1185">Reference proteome</keyword>
<protein>
    <submittedName>
        <fullName evidence="3">Mac/perforin domain containing protein</fullName>
    </submittedName>
</protein>
<proteinExistence type="predicted"/>
<reference evidence="3" key="1">
    <citation type="journal article" date="2014" name="Nucleic Acids Res.">
        <title>The evolutionary dynamics of variant antigen genes in Babesia reveal a history of genomic innovation underlying host-parasite interaction.</title>
        <authorList>
            <person name="Jackson A.P."/>
            <person name="Otto T.D."/>
            <person name="Darby A."/>
            <person name="Ramaprasad A."/>
            <person name="Xia D."/>
            <person name="Echaide I.E."/>
            <person name="Farber M."/>
            <person name="Gahlot S."/>
            <person name="Gamble J."/>
            <person name="Gupta D."/>
            <person name="Gupta Y."/>
            <person name="Jackson L."/>
            <person name="Malandrin L."/>
            <person name="Malas T.B."/>
            <person name="Moussa E."/>
            <person name="Nair M."/>
            <person name="Reid A.J."/>
            <person name="Sanders M."/>
            <person name="Sharma J."/>
            <person name="Tracey A."/>
            <person name="Quail M.A."/>
            <person name="Weir W."/>
            <person name="Wastling J.M."/>
            <person name="Hall N."/>
            <person name="Willadsen P."/>
            <person name="Lingelbach K."/>
            <person name="Shiels B."/>
            <person name="Tait A."/>
            <person name="Berriman M."/>
            <person name="Allred D.R."/>
            <person name="Pain A."/>
        </authorList>
    </citation>
    <scope>NUCLEOTIDE SEQUENCE</scope>
    <source>
        <strain evidence="3">1802A</strain>
    </source>
</reference>
<dbReference type="PROSITE" id="PS51412">
    <property type="entry name" value="MACPF_2"/>
    <property type="match status" value="1"/>
</dbReference>
<evidence type="ECO:0000259" key="2">
    <source>
        <dbReference type="PROSITE" id="PS51412"/>
    </source>
</evidence>
<dbReference type="SMART" id="SM00457">
    <property type="entry name" value="MACPF"/>
    <property type="match status" value="1"/>
</dbReference>
<dbReference type="AlphaFoldDB" id="A0AAD9GHA5"/>
<sequence>MNFAAYTLSYSLTALITIVTLLKANNAEASNTKTSINKGKTYDNLLNLNLLQTDNDVIIDYEAEDPELDDGERDEFDRGMPGIDYLGVGYDAIFGNTLGSEDSLLDPGYRAPIINFEWRKNSQGYSPTLKALYPLNGWVRPVYSCGRSSKVEEIHNLDELRSAFSASAQLRGDVPSASFSASAKYKKEAANIANKRERVYIHTDKCIRYQAGMPLNIPWEVTESFEEAAESLDPLDANVKHECSIHDLIDTETKKACRGLKKWITFFQIFGTHYVHQITLGGKLVQTVKFNAETLEELKNSGVNVDTAVSTALGAVKAGGSDTNKADAKKIDEVGYRTLTVIGGEMPELPINDQEFAIWANAVAENPMPIGLAAESIKRLLNRKLHKSYAIALYKYAEMNGITYETLMQVQGRAGGLIKEIKNGEQVVTVNWNFNGAECQGDKKILLGFSLLFNPQGSFIGIIPCKSGTHKCNVPINRDVIRSVSWAICTTGLQPNIIQVADVTKDKHNEIAVSCPQESVVQFGIKLLANNDRLFAVKPCIKGKGNRHAKQLRVIKMLREYGLSALQKPIFWKMRRGQSNLWTKGKYYSRYRTKYAVSALALAGIKVLFMENKHTAVSARRSMRIEMCEKFLDSCGIKCQDGCLTSFVMALCADTNNIKT</sequence>
<evidence type="ECO:0000313" key="3">
    <source>
        <dbReference type="EMBL" id="KAK1938456.1"/>
    </source>
</evidence>
<dbReference type="InterPro" id="IPR020864">
    <property type="entry name" value="MACPF"/>
</dbReference>
<dbReference type="EMBL" id="JAHBMH010000024">
    <property type="protein sequence ID" value="KAK1938456.1"/>
    <property type="molecule type" value="Genomic_DNA"/>
</dbReference>
<accession>A0AAD9GHA5</accession>
<feature type="chain" id="PRO_5042023334" evidence="1">
    <location>
        <begin position="30"/>
        <end position="660"/>
    </location>
</feature>
<organism evidence="3 4">
    <name type="scientific">Babesia divergens</name>
    <dbReference type="NCBI Taxonomy" id="32595"/>
    <lineage>
        <taxon>Eukaryota</taxon>
        <taxon>Sar</taxon>
        <taxon>Alveolata</taxon>
        <taxon>Apicomplexa</taxon>
        <taxon>Aconoidasida</taxon>
        <taxon>Piroplasmida</taxon>
        <taxon>Babesiidae</taxon>
        <taxon>Babesia</taxon>
    </lineage>
</organism>
<feature type="signal peptide" evidence="1">
    <location>
        <begin position="1"/>
        <end position="29"/>
    </location>
</feature>
<evidence type="ECO:0000256" key="1">
    <source>
        <dbReference type="SAM" id="SignalP"/>
    </source>
</evidence>